<name>A0A511AU19_9LACT</name>
<dbReference type="RefSeq" id="WP_146924510.1">
    <property type="nucleotide sequence ID" value="NZ_BJUY01000016.1"/>
</dbReference>
<evidence type="ECO:0000259" key="1">
    <source>
        <dbReference type="PROSITE" id="PS50883"/>
    </source>
</evidence>
<dbReference type="CDD" id="cd01948">
    <property type="entry name" value="EAL"/>
    <property type="match status" value="1"/>
</dbReference>
<proteinExistence type="predicted"/>
<feature type="domain" description="EAL" evidence="1">
    <location>
        <begin position="84"/>
        <end position="334"/>
    </location>
</feature>
<keyword evidence="3" id="KW-1185">Reference proteome</keyword>
<dbReference type="Pfam" id="PF00563">
    <property type="entry name" value="EAL"/>
    <property type="match status" value="1"/>
</dbReference>
<evidence type="ECO:0000313" key="2">
    <source>
        <dbReference type="EMBL" id="GEK91685.1"/>
    </source>
</evidence>
<dbReference type="AlphaFoldDB" id="A0A511AU19"/>
<dbReference type="Gene3D" id="3.20.20.450">
    <property type="entry name" value="EAL domain"/>
    <property type="match status" value="1"/>
</dbReference>
<dbReference type="SMART" id="SM00052">
    <property type="entry name" value="EAL"/>
    <property type="match status" value="1"/>
</dbReference>
<dbReference type="PANTHER" id="PTHR33121">
    <property type="entry name" value="CYCLIC DI-GMP PHOSPHODIESTERASE PDEF"/>
    <property type="match status" value="1"/>
</dbReference>
<sequence>MNCPNCSVVETDKLLFKVPQELKHIIITEFTNQDKTYKWEECILHITESESNSLVDFLRAMNLSNEVTFKHPYQGWMPLDNYDDYRSTSWIDELIRNENVTMYFQPIITHAGKIYGYEMLARFYENDNTVIFPDKVFPAAKVRGKLFALDRLCRMQGVKQSTRLYDSQKIFINFIPTAIYSPEYCLRKTTALAKSLDIDSNRFVFEVVETEEVDDVDHLKAILEYYKKNGFSYALDDVGSGFNTLAFLDAVKPPYVKLDMTVSQGVARSFEKQQLAQRFLKEAKSHGATCLAEGIEDIEDFYWLKELGYDLFQGYLFGKPQSNPLEDEFIDLSKF</sequence>
<dbReference type="InterPro" id="IPR035919">
    <property type="entry name" value="EAL_sf"/>
</dbReference>
<dbReference type="OrthoDB" id="8731447at2"/>
<gene>
    <name evidence="2" type="ORF">AKA01nite_13070</name>
</gene>
<dbReference type="GO" id="GO:0071111">
    <property type="term" value="F:cyclic-guanylate-specific phosphodiesterase activity"/>
    <property type="evidence" value="ECO:0007669"/>
    <property type="project" value="InterPro"/>
</dbReference>
<dbReference type="InterPro" id="IPR001633">
    <property type="entry name" value="EAL_dom"/>
</dbReference>
<dbReference type="PROSITE" id="PS50883">
    <property type="entry name" value="EAL"/>
    <property type="match status" value="1"/>
</dbReference>
<accession>A0A511AU19</accession>
<evidence type="ECO:0000313" key="3">
    <source>
        <dbReference type="Proteomes" id="UP000321662"/>
    </source>
</evidence>
<dbReference type="Proteomes" id="UP000321662">
    <property type="component" value="Unassembled WGS sequence"/>
</dbReference>
<organism evidence="2 3">
    <name type="scientific">Alkalibacterium kapii</name>
    <dbReference type="NCBI Taxonomy" id="426704"/>
    <lineage>
        <taxon>Bacteria</taxon>
        <taxon>Bacillati</taxon>
        <taxon>Bacillota</taxon>
        <taxon>Bacilli</taxon>
        <taxon>Lactobacillales</taxon>
        <taxon>Carnobacteriaceae</taxon>
        <taxon>Alkalibacterium</taxon>
    </lineage>
</organism>
<comment type="caution">
    <text evidence="2">The sequence shown here is derived from an EMBL/GenBank/DDBJ whole genome shotgun (WGS) entry which is preliminary data.</text>
</comment>
<reference evidence="2 3" key="1">
    <citation type="submission" date="2019-07" db="EMBL/GenBank/DDBJ databases">
        <title>Whole genome shotgun sequence of Alkalibacterium kapii NBRC 103247.</title>
        <authorList>
            <person name="Hosoyama A."/>
            <person name="Uohara A."/>
            <person name="Ohji S."/>
            <person name="Ichikawa N."/>
        </authorList>
    </citation>
    <scope>NUCLEOTIDE SEQUENCE [LARGE SCALE GENOMIC DNA]</scope>
    <source>
        <strain evidence="2 3">NBRC 103247</strain>
    </source>
</reference>
<protein>
    <recommendedName>
        <fullName evidence="1">EAL domain-containing protein</fullName>
    </recommendedName>
</protein>
<dbReference type="EMBL" id="BJUY01000016">
    <property type="protein sequence ID" value="GEK91685.1"/>
    <property type="molecule type" value="Genomic_DNA"/>
</dbReference>
<dbReference type="SUPFAM" id="SSF141868">
    <property type="entry name" value="EAL domain-like"/>
    <property type="match status" value="1"/>
</dbReference>
<dbReference type="PANTHER" id="PTHR33121:SF70">
    <property type="entry name" value="SIGNALING PROTEIN YKOW"/>
    <property type="match status" value="1"/>
</dbReference>
<dbReference type="InterPro" id="IPR050706">
    <property type="entry name" value="Cyclic-di-GMP_PDE-like"/>
</dbReference>